<keyword evidence="3" id="KW-1185">Reference proteome</keyword>
<dbReference type="AlphaFoldDB" id="A0A166CB08"/>
<dbReference type="RefSeq" id="WP_067089877.1">
    <property type="nucleotide sequence ID" value="NZ_LWMV01000105.1"/>
</dbReference>
<protein>
    <submittedName>
        <fullName evidence="2">Baseplate J-like protein</fullName>
    </submittedName>
</protein>
<dbReference type="OrthoDB" id="381312at2157"/>
<sequence>MIIDVPDDRVFTRNDGTERKLSEIVQECYSYYEDGFYQGLTKITDFSVGSEAYNLLLFVSNIIFDRETESNLKQRNYLINLAEGSALDDWGDRACISRNEAEFTVLPVIFSIPTVKNVDTVIPTGTEVSSNDYVVFSTTEELIIPAGVLNGEVEVICNTPGIIGNVKSNEIFIINSLLDYPVTVNNPGSGTNGVDNEDDEAFRTRIKETACNYPPMSRSWIEKISQKVVDSSKYVYNSSNKTGTLYYKSDKSNAQNDLVELFNNPVYNPADVDLLFNSANKITVINTNSKINITLDGSVIFNVVKIEATNIINDFFNNMKVNQNFKANCLLFQLQSIAGVLGVSFTNINDVIININEYAGSITPYPIVEA</sequence>
<dbReference type="EMBL" id="LWMV01000105">
    <property type="protein sequence ID" value="KZX14318.1"/>
    <property type="molecule type" value="Genomic_DNA"/>
</dbReference>
<dbReference type="PANTHER" id="PTHR37829:SF3">
    <property type="entry name" value="PROTEIN JAYE-RELATED"/>
    <property type="match status" value="1"/>
</dbReference>
<dbReference type="InterPro" id="IPR006949">
    <property type="entry name" value="Barrel_Baseplate_J-like"/>
</dbReference>
<organism evidence="2 3">
    <name type="scientific">Methanobrevibacter curvatus</name>
    <dbReference type="NCBI Taxonomy" id="49547"/>
    <lineage>
        <taxon>Archaea</taxon>
        <taxon>Methanobacteriati</taxon>
        <taxon>Methanobacteriota</taxon>
        <taxon>Methanomada group</taxon>
        <taxon>Methanobacteria</taxon>
        <taxon>Methanobacteriales</taxon>
        <taxon>Methanobacteriaceae</taxon>
        <taxon>Methanobrevibacter</taxon>
    </lineage>
</organism>
<evidence type="ECO:0000313" key="3">
    <source>
        <dbReference type="Proteomes" id="UP000077245"/>
    </source>
</evidence>
<dbReference type="InterPro" id="IPR052399">
    <property type="entry name" value="Phage_Baseplate_Assmbl_Protein"/>
</dbReference>
<feature type="domain" description="Baseplate protein J-like barrel" evidence="1">
    <location>
        <begin position="117"/>
        <end position="193"/>
    </location>
</feature>
<gene>
    <name evidence="2" type="ORF">MBCUR_05420</name>
</gene>
<accession>A0A166CB08</accession>
<evidence type="ECO:0000259" key="1">
    <source>
        <dbReference type="Pfam" id="PF04865"/>
    </source>
</evidence>
<evidence type="ECO:0000313" key="2">
    <source>
        <dbReference type="EMBL" id="KZX14318.1"/>
    </source>
</evidence>
<comment type="caution">
    <text evidence="2">The sequence shown here is derived from an EMBL/GenBank/DDBJ whole genome shotgun (WGS) entry which is preliminary data.</text>
</comment>
<dbReference type="Pfam" id="PF04865">
    <property type="entry name" value="Baseplate_J"/>
    <property type="match status" value="1"/>
</dbReference>
<dbReference type="PANTHER" id="PTHR37829">
    <property type="entry name" value="PHAGE-LIKE ELEMENT PBSX PROTEIN XKDT"/>
    <property type="match status" value="1"/>
</dbReference>
<proteinExistence type="predicted"/>
<dbReference type="PATRIC" id="fig|49547.3.peg.567"/>
<name>A0A166CB08_9EURY</name>
<reference evidence="2 3" key="1">
    <citation type="submission" date="2016-04" db="EMBL/GenBank/DDBJ databases">
        <title>Genome sequence of Methanobrevibacter curvatus DSM 11111.</title>
        <authorList>
            <person name="Poehlein A."/>
            <person name="Seedorf H."/>
            <person name="Daniel R."/>
        </authorList>
    </citation>
    <scope>NUCLEOTIDE SEQUENCE [LARGE SCALE GENOMIC DNA]</scope>
    <source>
        <strain evidence="2 3">DSM 11111</strain>
    </source>
</reference>
<dbReference type="Proteomes" id="UP000077245">
    <property type="component" value="Unassembled WGS sequence"/>
</dbReference>
<dbReference type="STRING" id="49547.MBCUR_05420"/>